<name>A0A3A9LXU6_MORCA</name>
<evidence type="ECO:0000313" key="1">
    <source>
        <dbReference type="EMBL" id="AZQ92620.1"/>
    </source>
</evidence>
<gene>
    <name evidence="2" type="ORF">EJK53_1080</name>
    <name evidence="1" type="ORF">EJK53_1604</name>
</gene>
<dbReference type="Proteomes" id="UP000280228">
    <property type="component" value="Chromosome"/>
</dbReference>
<evidence type="ECO:0000313" key="2">
    <source>
        <dbReference type="EMBL" id="AZQ93804.1"/>
    </source>
</evidence>
<evidence type="ECO:0000313" key="3">
    <source>
        <dbReference type="Proteomes" id="UP000280228"/>
    </source>
</evidence>
<sequence>MQDNAKKSDATHHSAQLLRDMFSCLNQAMSRETEKFHQEQKKVKEEINRGARITNHRISL</sequence>
<dbReference type="AlphaFoldDB" id="A0A3A9LXU6"/>
<accession>A0A3A9LXU6</accession>
<protein>
    <submittedName>
        <fullName evidence="1">Uncharacterized protein</fullName>
    </submittedName>
</protein>
<dbReference type="EMBL" id="CP034662">
    <property type="protein sequence ID" value="AZQ93804.1"/>
    <property type="molecule type" value="Genomic_DNA"/>
</dbReference>
<dbReference type="RefSeq" id="WP_003661679.1">
    <property type="nucleotide sequence ID" value="NZ_CP010900.1"/>
</dbReference>
<proteinExistence type="predicted"/>
<dbReference type="EMBL" id="CP034662">
    <property type="protein sequence ID" value="AZQ92620.1"/>
    <property type="molecule type" value="Genomic_DNA"/>
</dbReference>
<reference evidence="1 3" key="1">
    <citation type="submission" date="2018-12" db="EMBL/GenBank/DDBJ databases">
        <title>Persistence of Moraxella catarrhalis in Chronic Obstructive Pulmonary Disease and Regulation of the Hag/MID Adhesin.</title>
        <authorList>
            <person name="Murphy T."/>
            <person name="Zhao X."/>
            <person name="Vyas G."/>
            <person name="Aluvathingal J."/>
            <person name="Nadendla S."/>
            <person name="Tallon L."/>
            <person name="Tettelin H."/>
        </authorList>
    </citation>
    <scope>NUCLEOTIDE SEQUENCE [LARGE SCALE GENOMIC DNA]</scope>
    <source>
        <strain evidence="1 3">46P58B1</strain>
    </source>
</reference>
<organism evidence="1 3">
    <name type="scientific">Moraxella catarrhalis</name>
    <name type="common">Branhamella catarrhalis</name>
    <dbReference type="NCBI Taxonomy" id="480"/>
    <lineage>
        <taxon>Bacteria</taxon>
        <taxon>Pseudomonadati</taxon>
        <taxon>Pseudomonadota</taxon>
        <taxon>Gammaproteobacteria</taxon>
        <taxon>Moraxellales</taxon>
        <taxon>Moraxellaceae</taxon>
        <taxon>Moraxella</taxon>
    </lineage>
</organism>